<evidence type="ECO:0000259" key="6">
    <source>
        <dbReference type="Pfam" id="PF23024"/>
    </source>
</evidence>
<dbReference type="InterPro" id="IPR000873">
    <property type="entry name" value="AMP-dep_synth/lig_dom"/>
</dbReference>
<evidence type="ECO:0000256" key="4">
    <source>
        <dbReference type="ARBA" id="ARBA00023098"/>
    </source>
</evidence>
<dbReference type="GO" id="GO:0070566">
    <property type="term" value="F:adenylyltransferase activity"/>
    <property type="evidence" value="ECO:0007669"/>
    <property type="project" value="TreeGrafter"/>
</dbReference>
<dbReference type="GO" id="GO:0005886">
    <property type="term" value="C:plasma membrane"/>
    <property type="evidence" value="ECO:0007669"/>
    <property type="project" value="TreeGrafter"/>
</dbReference>
<dbReference type="InterPro" id="IPR040097">
    <property type="entry name" value="FAAL/FAAC"/>
</dbReference>
<dbReference type="Gene3D" id="3.40.50.12780">
    <property type="entry name" value="N-terminal domain of ligase-like"/>
    <property type="match status" value="1"/>
</dbReference>
<reference evidence="7" key="1">
    <citation type="journal article" date="2020" name="Nat. Chem.">
        <title>Acyltransferase that catalyses the condensation of polyketide and peptide moieties of goadvionin hybrid lipopeptides.</title>
        <authorList>
            <person name="Kozakai R."/>
            <person name="Ono T."/>
            <person name="Hoshino S."/>
            <person name="Takahashi H."/>
            <person name="Katsuyama Y."/>
            <person name="Sugai Y."/>
            <person name="Ozaki T."/>
            <person name="Teramoto K."/>
            <person name="Teramoto K."/>
            <person name="Tanaka K."/>
            <person name="Abe I."/>
            <person name="Asamizu S."/>
            <person name="Onaka H."/>
        </authorList>
    </citation>
    <scope>NUCLEOTIDE SEQUENCE</scope>
    <source>
        <strain evidence="7">TP-A0584</strain>
    </source>
</reference>
<dbReference type="EMBL" id="LC481990">
    <property type="protein sequence ID" value="BBK08002.1"/>
    <property type="molecule type" value="Genomic_DNA"/>
</dbReference>
<keyword evidence="2 7" id="KW-0436">Ligase</keyword>
<keyword evidence="3" id="KW-0276">Fatty acid metabolism</keyword>
<dbReference type="InterPro" id="IPR042099">
    <property type="entry name" value="ANL_N_sf"/>
</dbReference>
<dbReference type="CDD" id="cd05931">
    <property type="entry name" value="FAAL"/>
    <property type="match status" value="1"/>
</dbReference>
<dbReference type="GO" id="GO:0071766">
    <property type="term" value="P:Actinobacterium-type cell wall biogenesis"/>
    <property type="evidence" value="ECO:0007669"/>
    <property type="project" value="UniProtKB-ARBA"/>
</dbReference>
<evidence type="ECO:0000313" key="7">
    <source>
        <dbReference type="EMBL" id="BBK08002.1"/>
    </source>
</evidence>
<dbReference type="PANTHER" id="PTHR22754">
    <property type="entry name" value="DISCO-INTERACTING PROTEIN 2 DIP2 -RELATED"/>
    <property type="match status" value="1"/>
</dbReference>
<dbReference type="Gene3D" id="3.30.300.30">
    <property type="match status" value="1"/>
</dbReference>
<dbReference type="GO" id="GO:0006633">
    <property type="term" value="P:fatty acid biosynthetic process"/>
    <property type="evidence" value="ECO:0007669"/>
    <property type="project" value="TreeGrafter"/>
</dbReference>
<proteinExistence type="inferred from homology"/>
<feature type="domain" description="AMP-binding enzyme C-terminal" evidence="6">
    <location>
        <begin position="475"/>
        <end position="589"/>
    </location>
</feature>
<sequence length="595" mass="63016">MPLSGPELPALGGTGAADMVTLIRRTAATGADMPAFTFVDYARDRRGVPSTLTYRQLDARARAAAAALLRHCAPGDRAAVLAPQGLDYLVGFLGCLYAGVIAVPLYAPEAYRSDERLHGILRDSDPACLLTVGDSAEAVREVGHRGQGRELPIIRLDELPHAPGVGAAESMDDVPRIAPEASAYLQYTSGSTSSPRGVVVSHANLLAAALQSSVRSQLVAEDVVVSWLPYFHDLGLITGVAMPLAVGAHAVHLSPTAFIQRPYRWLELVTRYRGTWTAAPNFALDLCVRRVTGDQRAALRLDSLHTLCNGSEQVRPHSVLAFTEAFAPCGFTLNGHAPGYGLAEATLGVTTAPDGAVIRSYDRDAIADGKAVPCPADLPRAWGLVGCGTPLPGLAVAIADPETGHEVPDGTVGEIWVSGPNVAGGYWRRPPETAEVFGAVLVTEDGRTTGPEWLRTGDLGFLHEGELFLTGRRKDLVIVDGRNHYPADIEATVTDAVAALETAGVAAFAIEGDGGERLVVAVELRRAGRARPVPARDEAVRAVRRAVSGHHGVEVAEVLFVRPGALPKTSSGKIRRRSCATAHAEGTLHRDDLEW</sequence>
<dbReference type="SUPFAM" id="SSF56801">
    <property type="entry name" value="Acetyl-CoA synthetase-like"/>
    <property type="match status" value="1"/>
</dbReference>
<dbReference type="FunFam" id="3.40.50.12780:FF:000013">
    <property type="entry name" value="Long-chain-fatty-acid--AMP ligase FadD32"/>
    <property type="match status" value="1"/>
</dbReference>
<dbReference type="GO" id="GO:0016874">
    <property type="term" value="F:ligase activity"/>
    <property type="evidence" value="ECO:0007669"/>
    <property type="project" value="UniProtKB-KW"/>
</dbReference>
<dbReference type="AlphaFoldDB" id="A0A6S4QNV0"/>
<name>A0A6S4QNV0_9ACTN</name>
<dbReference type="InterPro" id="IPR045851">
    <property type="entry name" value="AMP-bd_C_sf"/>
</dbReference>
<keyword evidence="4" id="KW-0443">Lipid metabolism</keyword>
<dbReference type="InterPro" id="IPR020845">
    <property type="entry name" value="AMP-binding_CS"/>
</dbReference>
<evidence type="ECO:0000256" key="1">
    <source>
        <dbReference type="ARBA" id="ARBA00006432"/>
    </source>
</evidence>
<dbReference type="Pfam" id="PF00501">
    <property type="entry name" value="AMP-binding"/>
    <property type="match status" value="1"/>
</dbReference>
<dbReference type="Pfam" id="PF23024">
    <property type="entry name" value="AMP-dom_DIP2-like"/>
    <property type="match status" value="1"/>
</dbReference>
<accession>A0A6S4QNV0</accession>
<feature type="domain" description="AMP-dependent synthetase/ligase" evidence="5">
    <location>
        <begin position="24"/>
        <end position="427"/>
    </location>
</feature>
<gene>
    <name evidence="7" type="primary">gdvL</name>
</gene>
<dbReference type="PROSITE" id="PS00455">
    <property type="entry name" value="AMP_BINDING"/>
    <property type="match status" value="1"/>
</dbReference>
<comment type="similarity">
    <text evidence="1">Belongs to the ATP-dependent AMP-binding enzyme family.</text>
</comment>
<dbReference type="PANTHER" id="PTHR22754:SF32">
    <property type="entry name" value="DISCO-INTERACTING PROTEIN 2"/>
    <property type="match status" value="1"/>
</dbReference>
<evidence type="ECO:0000256" key="3">
    <source>
        <dbReference type="ARBA" id="ARBA00022832"/>
    </source>
</evidence>
<evidence type="ECO:0000256" key="2">
    <source>
        <dbReference type="ARBA" id="ARBA00022598"/>
    </source>
</evidence>
<organism evidence="7">
    <name type="scientific">Streptomyces sp. TP-A0584</name>
    <dbReference type="NCBI Taxonomy" id="314563"/>
    <lineage>
        <taxon>Bacteria</taxon>
        <taxon>Bacillati</taxon>
        <taxon>Actinomycetota</taxon>
        <taxon>Actinomycetes</taxon>
        <taxon>Kitasatosporales</taxon>
        <taxon>Streptomycetaceae</taxon>
        <taxon>Streptomyces</taxon>
    </lineage>
</organism>
<protein>
    <submittedName>
        <fullName evidence="7">Fatty acyl-AMP ligase</fullName>
    </submittedName>
</protein>
<evidence type="ECO:0000259" key="5">
    <source>
        <dbReference type="Pfam" id="PF00501"/>
    </source>
</evidence>
<dbReference type="InterPro" id="IPR025110">
    <property type="entry name" value="AMP-bd_C"/>
</dbReference>